<dbReference type="AlphaFoldDB" id="A0A2G3PPA7"/>
<reference evidence="8 9" key="1">
    <citation type="submission" date="2017-10" db="EMBL/GenBank/DDBJ databases">
        <title>The draft genome sequence of Williamsia sp. BULT 1.1 isolated from the semi-arid grassland soils from South Africa.</title>
        <authorList>
            <person name="Kabwe M.H."/>
            <person name="Govender N."/>
            <person name="Mutseka Lunga P."/>
            <person name="Vikram S."/>
            <person name="Makhalanyane T.P."/>
        </authorList>
    </citation>
    <scope>NUCLEOTIDE SEQUENCE [LARGE SCALE GENOMIC DNA]</scope>
    <source>
        <strain evidence="8 9">BULT 1.1</strain>
    </source>
</reference>
<dbReference type="InterPro" id="IPR006058">
    <property type="entry name" value="2Fe2S_fd_BS"/>
</dbReference>
<dbReference type="FunFam" id="3.10.20.30:FF:000020">
    <property type="entry name" value="Xanthine dehydrogenase iron-sulfur subunit"/>
    <property type="match status" value="1"/>
</dbReference>
<dbReference type="Proteomes" id="UP000225108">
    <property type="component" value="Unassembled WGS sequence"/>
</dbReference>
<evidence type="ECO:0000256" key="3">
    <source>
        <dbReference type="ARBA" id="ARBA00023002"/>
    </source>
</evidence>
<keyword evidence="3" id="KW-0560">Oxidoreductase</keyword>
<evidence type="ECO:0000256" key="2">
    <source>
        <dbReference type="ARBA" id="ARBA00022723"/>
    </source>
</evidence>
<dbReference type="CDD" id="cd00207">
    <property type="entry name" value="fer2"/>
    <property type="match status" value="1"/>
</dbReference>
<dbReference type="InterPro" id="IPR001041">
    <property type="entry name" value="2Fe-2S_ferredoxin-type"/>
</dbReference>
<dbReference type="PANTHER" id="PTHR45331">
    <property type="entry name" value="OXIDOREDUCTASE, IRON-SULPHUR BINDING SUBUNIT-RELATED-RELATED"/>
    <property type="match status" value="1"/>
</dbReference>
<dbReference type="RefSeq" id="WP_099382282.1">
    <property type="nucleotide sequence ID" value="NZ_PEBD01000005.1"/>
</dbReference>
<dbReference type="InterPro" id="IPR002888">
    <property type="entry name" value="2Fe-2S-bd"/>
</dbReference>
<comment type="caution">
    <text evidence="8">The sequence shown here is derived from an EMBL/GenBank/DDBJ whole genome shotgun (WGS) entry which is preliminary data.</text>
</comment>
<evidence type="ECO:0000256" key="1">
    <source>
        <dbReference type="ARBA" id="ARBA00022714"/>
    </source>
</evidence>
<dbReference type="GO" id="GO:0016903">
    <property type="term" value="F:oxidoreductase activity, acting on the aldehyde or oxo group of donors"/>
    <property type="evidence" value="ECO:0007669"/>
    <property type="project" value="TreeGrafter"/>
</dbReference>
<dbReference type="GO" id="GO:0046872">
    <property type="term" value="F:metal ion binding"/>
    <property type="evidence" value="ECO:0007669"/>
    <property type="project" value="UniProtKB-KW"/>
</dbReference>
<evidence type="ECO:0000256" key="5">
    <source>
        <dbReference type="ARBA" id="ARBA00023014"/>
    </source>
</evidence>
<keyword evidence="2" id="KW-0479">Metal-binding</keyword>
<evidence type="ECO:0000313" key="8">
    <source>
        <dbReference type="EMBL" id="PHV67596.1"/>
    </source>
</evidence>
<organism evidence="8 9">
    <name type="scientific">Williamsia marianensis</name>
    <dbReference type="NCBI Taxonomy" id="85044"/>
    <lineage>
        <taxon>Bacteria</taxon>
        <taxon>Bacillati</taxon>
        <taxon>Actinomycetota</taxon>
        <taxon>Actinomycetes</taxon>
        <taxon>Mycobacteriales</taxon>
        <taxon>Nocardiaceae</taxon>
        <taxon>Williamsia</taxon>
    </lineage>
</organism>
<dbReference type="InterPro" id="IPR052914">
    <property type="entry name" value="Aldehyde_Oxdr_Iron-Sulfur"/>
</dbReference>
<dbReference type="SUPFAM" id="SSF54292">
    <property type="entry name" value="2Fe-2S ferredoxin-like"/>
    <property type="match status" value="1"/>
</dbReference>
<gene>
    <name evidence="8" type="ORF">CSW57_07935</name>
</gene>
<evidence type="ECO:0000259" key="7">
    <source>
        <dbReference type="PROSITE" id="PS51085"/>
    </source>
</evidence>
<dbReference type="EMBL" id="PEBD01000005">
    <property type="protein sequence ID" value="PHV67596.1"/>
    <property type="molecule type" value="Genomic_DNA"/>
</dbReference>
<dbReference type="PROSITE" id="PS51085">
    <property type="entry name" value="2FE2S_FER_2"/>
    <property type="match status" value="1"/>
</dbReference>
<feature type="domain" description="2Fe-2S ferredoxin-type" evidence="7">
    <location>
        <begin position="17"/>
        <end position="93"/>
    </location>
</feature>
<protein>
    <submittedName>
        <fullName evidence="8">(2Fe-2S)-binding protein</fullName>
    </submittedName>
</protein>
<accession>A0A2G3PPA7</accession>
<dbReference type="SUPFAM" id="SSF47741">
    <property type="entry name" value="CO dehydrogenase ISP C-domain like"/>
    <property type="match status" value="1"/>
</dbReference>
<comment type="pathway">
    <text evidence="6">Alkaloid degradation; nicotine degradation.</text>
</comment>
<dbReference type="InterPro" id="IPR012675">
    <property type="entry name" value="Beta-grasp_dom_sf"/>
</dbReference>
<dbReference type="PROSITE" id="PS00197">
    <property type="entry name" value="2FE2S_FER_1"/>
    <property type="match status" value="1"/>
</dbReference>
<dbReference type="Pfam" id="PF00111">
    <property type="entry name" value="Fer2"/>
    <property type="match status" value="1"/>
</dbReference>
<keyword evidence="5" id="KW-0411">Iron-sulfur</keyword>
<dbReference type="Gene3D" id="3.10.20.30">
    <property type="match status" value="1"/>
</dbReference>
<evidence type="ECO:0000256" key="4">
    <source>
        <dbReference type="ARBA" id="ARBA00023004"/>
    </source>
</evidence>
<dbReference type="Pfam" id="PF01799">
    <property type="entry name" value="Fer2_2"/>
    <property type="match status" value="1"/>
</dbReference>
<dbReference type="Gene3D" id="1.10.150.120">
    <property type="entry name" value="[2Fe-2S]-binding domain"/>
    <property type="match status" value="1"/>
</dbReference>
<evidence type="ECO:0000256" key="6">
    <source>
        <dbReference type="ARBA" id="ARBA00060707"/>
    </source>
</evidence>
<dbReference type="PANTHER" id="PTHR45331:SF2">
    <property type="entry name" value="OXIDOREDUCTASE WITH IRON-SULFUR SUBUNIT"/>
    <property type="match status" value="1"/>
</dbReference>
<name>A0A2G3PPA7_WILMA</name>
<dbReference type="GO" id="GO:0051537">
    <property type="term" value="F:2 iron, 2 sulfur cluster binding"/>
    <property type="evidence" value="ECO:0007669"/>
    <property type="project" value="UniProtKB-KW"/>
</dbReference>
<keyword evidence="4" id="KW-0408">Iron</keyword>
<sequence length="191" mass="20326">MDDQPSSCHHSSDTLLETITLNVNGRDLDVQCDSRSTLLDALRDNLSLTGSKKGCDRGQCGACTVLIDERRVVSCLIFAVAAQNRRITTIEGIADLESGTDLQQAFVDHDGFQCGYCTPGQICSAVGMLDEAKRGWPSAVTPASGVDDGVLDDDEIRERLSGNICRCGAYVNILAAVRSVAGDVLAEQDAS</sequence>
<dbReference type="InterPro" id="IPR036884">
    <property type="entry name" value="2Fe-2S-bd_dom_sf"/>
</dbReference>
<keyword evidence="1" id="KW-0001">2Fe-2S</keyword>
<dbReference type="InterPro" id="IPR036010">
    <property type="entry name" value="2Fe-2S_ferredoxin-like_sf"/>
</dbReference>
<evidence type="ECO:0000313" key="9">
    <source>
        <dbReference type="Proteomes" id="UP000225108"/>
    </source>
</evidence>
<proteinExistence type="predicted"/>